<dbReference type="Gene3D" id="1.20.5.190">
    <property type="match status" value="1"/>
</dbReference>
<dbReference type="Gene3D" id="1.20.58.530">
    <property type="match status" value="1"/>
</dbReference>
<dbReference type="PRINTS" id="PR00193">
    <property type="entry name" value="MYOSINHEAVY"/>
</dbReference>
<keyword evidence="5" id="KW-0112">Calmodulin-binding</keyword>
<dbReference type="GO" id="GO:0030864">
    <property type="term" value="C:cortical actin cytoskeleton"/>
    <property type="evidence" value="ECO:0007669"/>
    <property type="project" value="Ensembl"/>
</dbReference>
<reference evidence="16" key="1">
    <citation type="submission" date="2025-08" db="UniProtKB">
        <authorList>
            <consortium name="RefSeq"/>
        </authorList>
    </citation>
    <scope>IDENTIFICATION</scope>
    <source>
        <tissue evidence="16">Liver</tissue>
    </source>
</reference>
<dbReference type="GO" id="GO:0005516">
    <property type="term" value="F:calmodulin binding"/>
    <property type="evidence" value="ECO:0007669"/>
    <property type="project" value="UniProtKB-KW"/>
</dbReference>
<dbReference type="GO" id="GO:0030033">
    <property type="term" value="P:microvillus assembly"/>
    <property type="evidence" value="ECO:0007669"/>
    <property type="project" value="Ensembl"/>
</dbReference>
<evidence type="ECO:0000256" key="7">
    <source>
        <dbReference type="ARBA" id="ARBA00023175"/>
    </source>
</evidence>
<proteinExistence type="inferred from homology"/>
<keyword evidence="6 12" id="KW-0518">Myosin</keyword>
<dbReference type="GO" id="GO:0016323">
    <property type="term" value="C:basolateral plasma membrane"/>
    <property type="evidence" value="ECO:0007669"/>
    <property type="project" value="Ensembl"/>
</dbReference>
<evidence type="ECO:0000259" key="13">
    <source>
        <dbReference type="PROSITE" id="PS51456"/>
    </source>
</evidence>
<dbReference type="CTD" id="4640"/>
<keyword evidence="4 12" id="KW-0067">ATP-binding</keyword>
<keyword evidence="7 12" id="KW-0505">Motor protein</keyword>
<dbReference type="GO" id="GO:0005902">
    <property type="term" value="C:microvillus"/>
    <property type="evidence" value="ECO:0007669"/>
    <property type="project" value="Ensembl"/>
</dbReference>
<dbReference type="SMART" id="SM00242">
    <property type="entry name" value="MYSc"/>
    <property type="match status" value="1"/>
</dbReference>
<dbReference type="GO" id="GO:0030048">
    <property type="term" value="P:actin filament-based movement"/>
    <property type="evidence" value="ECO:0007669"/>
    <property type="project" value="TreeGrafter"/>
</dbReference>
<sequence>MPVLEGSVGVEDLVLLEPLDEDSLIKNLQLRFENKEIYTYIGNVVISVNPYQQLPIYGPEFIAKYQDYTFYELKPHIYALANVAYQSLKDRDRDQCILITGESGAGKTEASKLVMSYVAAVCGKGEQVNSVKEQLLQSNPVLEAFGNAKTIRNDNSSRFGKYMDIEFDFKGSPLGGVITNYLLEKSRVVKQLKGERNFHIFYQLLAGADAQLLRALKLEQDASHYTYLNREVSRVHSMDDASNFRDVQSAMSVIGFSEDEIRQVLEVTALVLKLGNVELADEYQANGTPASGIRDGKGIREIGEMMGLSSVELERALCSRTMETAKEKVVTTLNVMQAQYARDALAKNVYSRLFDWIVGRINESIKVDTGEKRKVMGVLDIYGFEILEDNSFEQFVINYCNEKLQQVFIELTLKEEQEEYRREGIPWTEVEYFDNSIICNLIEHSQRGILAMLDEECLRPGVVSDSTFLAKLNHLFSKHNHYESKVTQNAQRQYDHTMGLGCFRICHYAGKVTYNVNGFIDKNNDLLFRDLSQTMWKAKHPLLRSLFPEGNPKEASLKRPPTAGTQFKNSVAILMKNLYSKNPNYIRCIKPNNQQQKGRFSSELAVVQARYLGLLENVRVRRAGYAHRQVYKPFLERYRLLSRSTWPHWNGGDREGVEKVLESVAVSSEEFAYGKTKIFIRSPKTLFHLEEQRRLRLHQLATLIQKVYRGWRCRTYYQQMRKSQILISAWFRGNKQRRHYEKMKASAMLIQAFVRGWKARKNYRKYFRSGAALTLSNFIYASIAQKFFLDLKKNLPSTKVLDSTWPAAPYKCFTSANQELKRLFYQWKCKKFRDQLSPKQVQMLREKLCASELLKGKKACYPQSVPIPFRGDYIGLQGNPKLQKLKGKEDGPVLVADTVKKVNRGNGKTSARILLLTKRHVILTDAKKSQAQIVIGLENVTGVSVTSLQDGLFGLHLSEMSSADSKGDILLISDHVVELLTKMYQAVLDATEKQLSVAVTEKFSVKFKESSVAVQVVQGPSGSGNSKLVCKKKGSHSMEVTVR</sequence>
<evidence type="ECO:0000256" key="6">
    <source>
        <dbReference type="ARBA" id="ARBA00023123"/>
    </source>
</evidence>
<accession>A0A1U7R5F8</accession>
<dbReference type="PROSITE" id="PS51456">
    <property type="entry name" value="MYOSIN_MOTOR"/>
    <property type="match status" value="1"/>
</dbReference>
<dbReference type="OrthoDB" id="10055605at2759"/>
<evidence type="ECO:0000256" key="3">
    <source>
        <dbReference type="ARBA" id="ARBA00022741"/>
    </source>
</evidence>
<dbReference type="Pfam" id="PF06017">
    <property type="entry name" value="Myosin_TH1"/>
    <property type="match status" value="1"/>
</dbReference>
<evidence type="ECO:0000256" key="4">
    <source>
        <dbReference type="ARBA" id="ARBA00022840"/>
    </source>
</evidence>
<dbReference type="InterPro" id="IPR001609">
    <property type="entry name" value="Myosin_head_motor_dom-like"/>
</dbReference>
<dbReference type="AlphaFoldDB" id="A0A1U7R5F8"/>
<name>A0A1U7R5F8_MESAU</name>
<evidence type="ECO:0000256" key="9">
    <source>
        <dbReference type="ARBA" id="ARBA00039640"/>
    </source>
</evidence>
<evidence type="ECO:0000256" key="8">
    <source>
        <dbReference type="ARBA" id="ARBA00023203"/>
    </source>
</evidence>
<dbReference type="Pfam" id="PF00612">
    <property type="entry name" value="IQ"/>
    <property type="match status" value="3"/>
</dbReference>
<dbReference type="RefSeq" id="XP_005079798.3">
    <property type="nucleotide sequence ID" value="XM_005079741.4"/>
</dbReference>
<keyword evidence="8 12" id="KW-0009">Actin-binding</keyword>
<organism evidence="15 16">
    <name type="scientific">Mesocricetus auratus</name>
    <name type="common">Golden hamster</name>
    <dbReference type="NCBI Taxonomy" id="10036"/>
    <lineage>
        <taxon>Eukaryota</taxon>
        <taxon>Metazoa</taxon>
        <taxon>Chordata</taxon>
        <taxon>Craniata</taxon>
        <taxon>Vertebrata</taxon>
        <taxon>Euteleostomi</taxon>
        <taxon>Mammalia</taxon>
        <taxon>Eutheria</taxon>
        <taxon>Euarchontoglires</taxon>
        <taxon>Glires</taxon>
        <taxon>Rodentia</taxon>
        <taxon>Myomorpha</taxon>
        <taxon>Muroidea</taxon>
        <taxon>Cricetidae</taxon>
        <taxon>Cricetinae</taxon>
        <taxon>Mesocricetus</taxon>
    </lineage>
</organism>
<dbReference type="eggNOG" id="KOG0164">
    <property type="taxonomic scope" value="Eukaryota"/>
</dbReference>
<dbReference type="CDD" id="cd23767">
    <property type="entry name" value="IQCD"/>
    <property type="match status" value="2"/>
</dbReference>
<protein>
    <recommendedName>
        <fullName evidence="9">Unconventional myosin-Ia</fullName>
    </recommendedName>
    <alternativeName>
        <fullName evidence="10">Brush border myosin I</fullName>
    </alternativeName>
    <alternativeName>
        <fullName evidence="11">Myosin I heavy chain</fullName>
    </alternativeName>
</protein>
<dbReference type="GO" id="GO:0005524">
    <property type="term" value="F:ATP binding"/>
    <property type="evidence" value="ECO:0007669"/>
    <property type="project" value="UniProtKB-UniRule"/>
</dbReference>
<evidence type="ECO:0000313" key="16">
    <source>
        <dbReference type="RefSeq" id="XP_005079798.3"/>
    </source>
</evidence>
<dbReference type="STRING" id="10036.ENSMAUP00000021097"/>
<dbReference type="CDD" id="cd01378">
    <property type="entry name" value="MYSc_Myo1"/>
    <property type="match status" value="1"/>
</dbReference>
<dbReference type="GO" id="GO:0051015">
    <property type="term" value="F:actin filament binding"/>
    <property type="evidence" value="ECO:0007669"/>
    <property type="project" value="Ensembl"/>
</dbReference>
<dbReference type="Gene3D" id="6.20.240.20">
    <property type="match status" value="1"/>
</dbReference>
<evidence type="ECO:0000256" key="5">
    <source>
        <dbReference type="ARBA" id="ARBA00022860"/>
    </source>
</evidence>
<dbReference type="GO" id="GO:0006897">
    <property type="term" value="P:endocytosis"/>
    <property type="evidence" value="ECO:0007669"/>
    <property type="project" value="TreeGrafter"/>
</dbReference>
<dbReference type="InterPro" id="IPR027417">
    <property type="entry name" value="P-loop_NTPase"/>
</dbReference>
<evidence type="ECO:0000256" key="1">
    <source>
        <dbReference type="ARBA" id="ARBA00008314"/>
    </source>
</evidence>
<dbReference type="GO" id="GO:0051648">
    <property type="term" value="P:vesicle localization"/>
    <property type="evidence" value="ECO:0007669"/>
    <property type="project" value="Ensembl"/>
</dbReference>
<dbReference type="InterPro" id="IPR000048">
    <property type="entry name" value="IQ_motif_EF-hand-BS"/>
</dbReference>
<evidence type="ECO:0000256" key="10">
    <source>
        <dbReference type="ARBA" id="ARBA00041221"/>
    </source>
</evidence>
<dbReference type="GO" id="GO:0016328">
    <property type="term" value="C:lateral plasma membrane"/>
    <property type="evidence" value="ECO:0007669"/>
    <property type="project" value="Ensembl"/>
</dbReference>
<dbReference type="GeneID" id="101831420"/>
<dbReference type="Gene3D" id="1.20.120.720">
    <property type="entry name" value="Myosin VI head, motor domain, U50 subdomain"/>
    <property type="match status" value="1"/>
</dbReference>
<dbReference type="SUPFAM" id="SSF52540">
    <property type="entry name" value="P-loop containing nucleoside triphosphate hydrolases"/>
    <property type="match status" value="1"/>
</dbReference>
<dbReference type="GO" id="GO:0007605">
    <property type="term" value="P:sensory perception of sound"/>
    <property type="evidence" value="ECO:0007669"/>
    <property type="project" value="Ensembl"/>
</dbReference>
<keyword evidence="15" id="KW-1185">Reference proteome</keyword>
<keyword evidence="3 12" id="KW-0547">Nucleotide-binding</keyword>
<dbReference type="GO" id="GO:0007015">
    <property type="term" value="P:actin filament organization"/>
    <property type="evidence" value="ECO:0007669"/>
    <property type="project" value="TreeGrafter"/>
</dbReference>
<dbReference type="KEGG" id="maua:101831420"/>
<dbReference type="SMART" id="SM00015">
    <property type="entry name" value="IQ"/>
    <property type="match status" value="3"/>
</dbReference>
<dbReference type="GO" id="GO:0044853">
    <property type="term" value="C:plasma membrane raft"/>
    <property type="evidence" value="ECO:0007669"/>
    <property type="project" value="Ensembl"/>
</dbReference>
<evidence type="ECO:0000259" key="14">
    <source>
        <dbReference type="PROSITE" id="PS51757"/>
    </source>
</evidence>
<dbReference type="PROSITE" id="PS50096">
    <property type="entry name" value="IQ"/>
    <property type="match status" value="3"/>
</dbReference>
<dbReference type="Proteomes" id="UP000886700">
    <property type="component" value="Unplaced"/>
</dbReference>
<dbReference type="InterPro" id="IPR036072">
    <property type="entry name" value="MYSc_Myo1"/>
</dbReference>
<dbReference type="GO" id="GO:0005903">
    <property type="term" value="C:brush border"/>
    <property type="evidence" value="ECO:0007669"/>
    <property type="project" value="Ensembl"/>
</dbReference>
<evidence type="ECO:0000256" key="2">
    <source>
        <dbReference type="ARBA" id="ARBA00022737"/>
    </source>
</evidence>
<comment type="similarity">
    <text evidence="1 12">Belongs to the TRAFAC class myosin-kinesin ATPase superfamily. Myosin family.</text>
</comment>
<feature type="domain" description="TH1" evidence="14">
    <location>
        <begin position="858"/>
        <end position="1042"/>
    </location>
</feature>
<dbReference type="GO" id="GO:0016459">
    <property type="term" value="C:myosin complex"/>
    <property type="evidence" value="ECO:0007669"/>
    <property type="project" value="UniProtKB-KW"/>
</dbReference>
<dbReference type="Gene3D" id="1.10.10.820">
    <property type="match status" value="1"/>
</dbReference>
<gene>
    <name evidence="16" type="primary">Myo1a</name>
</gene>
<dbReference type="PANTHER" id="PTHR13140">
    <property type="entry name" value="MYOSIN"/>
    <property type="match status" value="1"/>
</dbReference>
<dbReference type="GO" id="GO:0016324">
    <property type="term" value="C:apical plasma membrane"/>
    <property type="evidence" value="ECO:0007669"/>
    <property type="project" value="Ensembl"/>
</dbReference>
<dbReference type="GO" id="GO:0000146">
    <property type="term" value="F:microfilament motor activity"/>
    <property type="evidence" value="ECO:0007669"/>
    <property type="project" value="TreeGrafter"/>
</dbReference>
<dbReference type="Pfam" id="PF00063">
    <property type="entry name" value="Myosin_head"/>
    <property type="match status" value="1"/>
</dbReference>
<feature type="region of interest" description="Actin-binding" evidence="12">
    <location>
        <begin position="571"/>
        <end position="593"/>
    </location>
</feature>
<dbReference type="InterPro" id="IPR010926">
    <property type="entry name" value="Myosin_TH1"/>
</dbReference>
<evidence type="ECO:0000256" key="12">
    <source>
        <dbReference type="PROSITE-ProRule" id="PRU00782"/>
    </source>
</evidence>
<dbReference type="InterPro" id="IPR036961">
    <property type="entry name" value="Kinesin_motor_dom_sf"/>
</dbReference>
<evidence type="ECO:0000313" key="15">
    <source>
        <dbReference type="Proteomes" id="UP000886700"/>
    </source>
</evidence>
<keyword evidence="2" id="KW-0677">Repeat</keyword>
<feature type="binding site" evidence="12">
    <location>
        <begin position="101"/>
        <end position="108"/>
    </location>
    <ligand>
        <name>ATP</name>
        <dbReference type="ChEBI" id="CHEBI:30616"/>
    </ligand>
</feature>
<dbReference type="GO" id="GO:0031941">
    <property type="term" value="C:filamentous actin"/>
    <property type="evidence" value="ECO:0007669"/>
    <property type="project" value="Ensembl"/>
</dbReference>
<dbReference type="PANTHER" id="PTHR13140:SF291">
    <property type="entry name" value="UNCONVENTIONAL MYOSIN-IA"/>
    <property type="match status" value="1"/>
</dbReference>
<evidence type="ECO:0000256" key="11">
    <source>
        <dbReference type="ARBA" id="ARBA00041380"/>
    </source>
</evidence>
<dbReference type="Gene3D" id="3.40.850.10">
    <property type="entry name" value="Kinesin motor domain"/>
    <property type="match status" value="1"/>
</dbReference>
<feature type="domain" description="Myosin motor" evidence="13">
    <location>
        <begin position="8"/>
        <end position="694"/>
    </location>
</feature>
<dbReference type="PROSITE" id="PS51757">
    <property type="entry name" value="TH1"/>
    <property type="match status" value="1"/>
</dbReference>